<feature type="transmembrane region" description="Helical" evidence="1">
    <location>
        <begin position="369"/>
        <end position="390"/>
    </location>
</feature>
<feature type="transmembrane region" description="Helical" evidence="1">
    <location>
        <begin position="150"/>
        <end position="170"/>
    </location>
</feature>
<evidence type="ECO:0000313" key="3">
    <source>
        <dbReference type="Proteomes" id="UP000190460"/>
    </source>
</evidence>
<organism evidence="2 3">
    <name type="scientific">Thiothrix eikelboomii</name>
    <dbReference type="NCBI Taxonomy" id="92487"/>
    <lineage>
        <taxon>Bacteria</taxon>
        <taxon>Pseudomonadati</taxon>
        <taxon>Pseudomonadota</taxon>
        <taxon>Gammaproteobacteria</taxon>
        <taxon>Thiotrichales</taxon>
        <taxon>Thiotrichaceae</taxon>
        <taxon>Thiothrix</taxon>
    </lineage>
</organism>
<feature type="transmembrane region" description="Helical" evidence="1">
    <location>
        <begin position="274"/>
        <end position="299"/>
    </location>
</feature>
<keyword evidence="1" id="KW-1133">Transmembrane helix</keyword>
<evidence type="ECO:0000256" key="1">
    <source>
        <dbReference type="SAM" id="Phobius"/>
    </source>
</evidence>
<accession>A0A1T4VZ79</accession>
<keyword evidence="3" id="KW-1185">Reference proteome</keyword>
<dbReference type="STRING" id="92487.SAMN02745130_00659"/>
<dbReference type="Proteomes" id="UP000190460">
    <property type="component" value="Unassembled WGS sequence"/>
</dbReference>
<keyword evidence="1" id="KW-0472">Membrane</keyword>
<feature type="transmembrane region" description="Helical" evidence="1">
    <location>
        <begin position="305"/>
        <end position="328"/>
    </location>
</feature>
<feature type="transmembrane region" description="Helical" evidence="1">
    <location>
        <begin position="65"/>
        <end position="81"/>
    </location>
</feature>
<keyword evidence="1" id="KW-0812">Transmembrane</keyword>
<name>A0A1T4VZ79_9GAMM</name>
<feature type="transmembrane region" description="Helical" evidence="1">
    <location>
        <begin position="117"/>
        <end position="138"/>
    </location>
</feature>
<proteinExistence type="predicted"/>
<dbReference type="InterPro" id="IPR010266">
    <property type="entry name" value="NnrS"/>
</dbReference>
<gene>
    <name evidence="2" type="ORF">SAMN02745130_00659</name>
</gene>
<sequence>MLQITERQAYVPRFALFQLGFRIFFLAASVFAVLGTALWTALYSFQWNGLPMAYPAMTWHAHEMIFAYALAVIAGFLLTAVKNWTGLQTLQHYPLAGLFGLWLLARCLPFTGLPLSFTAVADLLFLIGLLGAVARPILRVKQGKQAGIIAKIGLLLVANTLFYLGLLGYWPLGTVLGLYLGFYLVIALILTMGRRVIPFFIEKGLGVPFAATNYRWLDRASLILFLSFALLDLAWMSTGNPLLAYMLAGLALIQVFLHSLRLRGWYHPLIWHKPLLWVLYLAYVWLVLGFALKFISLVWGSSPWLAVHAFAYGGMGMMTLGMMARVSLGHTGREVANPPAVVGVLFAILALGAGIRVFMVWWLPDAQAIWILAAQFLWMAAFAGMLWVYLPMWWRPRVDGLAG</sequence>
<feature type="transmembrane region" description="Helical" evidence="1">
    <location>
        <begin position="176"/>
        <end position="196"/>
    </location>
</feature>
<dbReference type="AlphaFoldDB" id="A0A1T4VZ79"/>
<dbReference type="OrthoDB" id="9770040at2"/>
<dbReference type="Pfam" id="PF05940">
    <property type="entry name" value="NnrS"/>
    <property type="match status" value="1"/>
</dbReference>
<evidence type="ECO:0000313" key="2">
    <source>
        <dbReference type="EMBL" id="SKA70108.1"/>
    </source>
</evidence>
<feature type="transmembrane region" description="Helical" evidence="1">
    <location>
        <begin position="21"/>
        <end position="45"/>
    </location>
</feature>
<dbReference type="EMBL" id="FUYB01000002">
    <property type="protein sequence ID" value="SKA70108.1"/>
    <property type="molecule type" value="Genomic_DNA"/>
</dbReference>
<dbReference type="RefSeq" id="WP_078921136.1">
    <property type="nucleotide sequence ID" value="NZ_FUYB01000002.1"/>
</dbReference>
<protein>
    <submittedName>
        <fullName evidence="2">Uncharacterized protein involved in response to NO</fullName>
    </submittedName>
</protein>
<feature type="transmembrane region" description="Helical" evidence="1">
    <location>
        <begin position="93"/>
        <end position="111"/>
    </location>
</feature>
<reference evidence="3" key="1">
    <citation type="submission" date="2017-02" db="EMBL/GenBank/DDBJ databases">
        <authorList>
            <person name="Varghese N."/>
            <person name="Submissions S."/>
        </authorList>
    </citation>
    <scope>NUCLEOTIDE SEQUENCE [LARGE SCALE GENOMIC DNA]</scope>
    <source>
        <strain evidence="3">ATCC 49788</strain>
    </source>
</reference>
<feature type="transmembrane region" description="Helical" evidence="1">
    <location>
        <begin position="340"/>
        <end position="363"/>
    </location>
</feature>
<feature type="transmembrane region" description="Helical" evidence="1">
    <location>
        <begin position="216"/>
        <end position="236"/>
    </location>
</feature>
<feature type="transmembrane region" description="Helical" evidence="1">
    <location>
        <begin position="242"/>
        <end position="262"/>
    </location>
</feature>